<comment type="similarity">
    <text evidence="3">Belongs to the aminoglycoside phosphotransferase family.</text>
</comment>
<evidence type="ECO:0000256" key="5">
    <source>
        <dbReference type="ARBA" id="ARBA00012619"/>
    </source>
</evidence>
<organism evidence="17 18">
    <name type="scientific">Persicimonas caeni</name>
    <dbReference type="NCBI Taxonomy" id="2292766"/>
    <lineage>
        <taxon>Bacteria</taxon>
        <taxon>Deltaproteobacteria</taxon>
        <taxon>Bradymonadales</taxon>
        <taxon>Bradymonadaceae</taxon>
        <taxon>Persicimonas</taxon>
    </lineage>
</organism>
<evidence type="ECO:0000256" key="6">
    <source>
        <dbReference type="ARBA" id="ARBA00013882"/>
    </source>
</evidence>
<evidence type="ECO:0000256" key="14">
    <source>
        <dbReference type="ARBA" id="ARBA00031378"/>
    </source>
</evidence>
<dbReference type="InterPro" id="IPR012811">
    <property type="entry name" value="TreS_maltokin_C_dom"/>
</dbReference>
<sequence length="1146" mass="132772">MSRRCTSSASARNCARSEILTTTLDDLTKNRSPEPRSEDPKLALEKNPEWYKDAIIYEVHVRAFHDSNGDGVGDFRGLTRKLDYLQDLGVTAIWLLPFYPSPLRDDGYDIADYRQVHPDYGTLDDFKMFLEAAHERGIRVITELVINHTSDQHPWFQRARRAEPGSPERDFYVWSDTPKKYEDARIIFQDFEHSNWAWDPVGEAYYWHRFYSHQPDLNFENPEVKEAIFDVLDYWLDMGVDGMRLDAVPYLYEEEGTNCENLPRTHAFLKELRAHVDEKYDDRMLLAEANQWPEDAAAYFGDGDECHMNFHFPVMPRLYLALQQEDRFPIVDIMEQTPEIPDNSQWAIFLRNHDELTLEMVTDEERDFMYRAYAREARARVNLGIRRRLAPLLENSRRRIELMNALLLALPGTPVIYYGDEIGMGDNIFLGDRNGVRTPMQWSGDRNAGFSRANPQQLYLPAIIDPEYHYEAVNVEVQQSNPSSLLWWTKRLLSLRKRYKAFARGETRFLRPENRKVLVLLREFEDERMLVVANLSRFSQYAELDLSEFEGMVPVELFGRTLFPPIGDLPYFLTLGPNAVYWFSLEKHDEAKQGWAIEEAAEPVKMTMSDARGLDDLLEGRARERVEGALADFLRRQRWFQSKGAYIRDVNFREFIPVALEERTVYLSLIDVETIQHQADTYVVPLALATGDGANDAVQRGYPIVARIRFDQLGEEGVLYDAIADREFTRALFESMRGQQSQAGRAGRMSASTTSVFGELSEQDDETLEPRIIQSEQTNTSVVYGNRFIFKLFRKLEPGENLDAEIGRFLTEQNFEHAPRLAGLVDYRPQTEPPMTLGILQEFIDNEGDAWDYTLDELDRFYERVLTRAHPESQQPEGAESLSDARGEELDELIGSYIDAARLLGRRTAEMHRALASGPREADFAPESFSKLYQRSLYQSMRNLTGRVFDDLGRNIALVPEGLREQAERVIEKRDTFHRPFYGLIDSRVDAVRIRTHGDYHLGQVLYTGKDFVITDFEGEPARPMSERRIKRSGLKDVAGMIRSFHYAAYFALSDHTHQDLASVREAPMEDWAESWFDRVRTAYVDSYLDEVKGTNLIPADKGLFQRLLKAYELEKAVYELGYEINNRPNWVALPLTSLMQYLDRQ</sequence>
<evidence type="ECO:0000256" key="4">
    <source>
        <dbReference type="ARBA" id="ARBA00011962"/>
    </source>
</evidence>
<evidence type="ECO:0000256" key="8">
    <source>
        <dbReference type="ARBA" id="ARBA00022723"/>
    </source>
</evidence>
<evidence type="ECO:0000259" key="16">
    <source>
        <dbReference type="SMART" id="SM00642"/>
    </source>
</evidence>
<comment type="similarity">
    <text evidence="2">Belongs to the glycosyl hydrolase 13 family. TreS subfamily.</text>
</comment>
<dbReference type="NCBIfam" id="TIGR02456">
    <property type="entry name" value="treS_nterm"/>
    <property type="match status" value="1"/>
</dbReference>
<dbReference type="OrthoDB" id="9805159at2"/>
<evidence type="ECO:0000256" key="9">
    <source>
        <dbReference type="ARBA" id="ARBA00022741"/>
    </source>
</evidence>
<dbReference type="SMART" id="SM00642">
    <property type="entry name" value="Aamy"/>
    <property type="match status" value="1"/>
</dbReference>
<dbReference type="FunFam" id="3.20.20.80:FF:000055">
    <property type="entry name" value="Trehalose synthase"/>
    <property type="match status" value="1"/>
</dbReference>
<dbReference type="SUPFAM" id="SSF51445">
    <property type="entry name" value="(Trans)glycosidases"/>
    <property type="match status" value="1"/>
</dbReference>
<evidence type="ECO:0000256" key="1">
    <source>
        <dbReference type="ARBA" id="ARBA00001595"/>
    </source>
</evidence>
<dbReference type="CDD" id="cd11334">
    <property type="entry name" value="AmyAc_TreS"/>
    <property type="match status" value="1"/>
</dbReference>
<evidence type="ECO:0000256" key="11">
    <source>
        <dbReference type="ARBA" id="ARBA00022840"/>
    </source>
</evidence>
<comment type="catalytic activity">
    <reaction evidence="15">
        <text>D-maltose + ATP = alpha-maltose 1-phosphate + ADP + H(+)</text>
        <dbReference type="Rhea" id="RHEA:31915"/>
        <dbReference type="ChEBI" id="CHEBI:15378"/>
        <dbReference type="ChEBI" id="CHEBI:17306"/>
        <dbReference type="ChEBI" id="CHEBI:30616"/>
        <dbReference type="ChEBI" id="CHEBI:63576"/>
        <dbReference type="ChEBI" id="CHEBI:456216"/>
        <dbReference type="EC" id="2.7.1.175"/>
    </reaction>
</comment>
<dbReference type="Gene3D" id="2.60.40.1180">
    <property type="entry name" value="Golgi alpha-mannosidase II"/>
    <property type="match status" value="1"/>
</dbReference>
<accession>A0A4Y6Q277</accession>
<dbReference type="InterPro" id="IPR045857">
    <property type="entry name" value="O16G_dom_2"/>
</dbReference>
<dbReference type="SUPFAM" id="SSF56112">
    <property type="entry name" value="Protein kinase-like (PK-like)"/>
    <property type="match status" value="1"/>
</dbReference>
<dbReference type="Gene3D" id="3.90.1200.10">
    <property type="match status" value="1"/>
</dbReference>
<name>A0A4Y6Q277_PERCE</name>
<dbReference type="InterPro" id="IPR040999">
    <property type="entry name" value="Mak_N_cap"/>
</dbReference>
<evidence type="ECO:0000256" key="2">
    <source>
        <dbReference type="ARBA" id="ARBA00005496"/>
    </source>
</evidence>
<dbReference type="PANTHER" id="PTHR10357">
    <property type="entry name" value="ALPHA-AMYLASE FAMILY MEMBER"/>
    <property type="match status" value="1"/>
</dbReference>
<evidence type="ECO:0000313" key="17">
    <source>
        <dbReference type="EMBL" id="QDG54694.1"/>
    </source>
</evidence>
<evidence type="ECO:0000256" key="3">
    <source>
        <dbReference type="ARBA" id="ARBA00006219"/>
    </source>
</evidence>
<gene>
    <name evidence="17" type="primary">treS</name>
    <name evidence="17" type="ORF">FIV42_29305</name>
</gene>
<dbReference type="GO" id="GO:0005524">
    <property type="term" value="F:ATP binding"/>
    <property type="evidence" value="ECO:0007669"/>
    <property type="project" value="UniProtKB-KW"/>
</dbReference>
<dbReference type="GO" id="GO:0016740">
    <property type="term" value="F:transferase activity"/>
    <property type="evidence" value="ECO:0007669"/>
    <property type="project" value="UniProtKB-KW"/>
</dbReference>
<protein>
    <recommendedName>
        <fullName evidence="6">Maltokinase</fullName>
        <ecNumber evidence="4">2.7.1.175</ecNumber>
        <ecNumber evidence="5">5.4.99.16</ecNumber>
    </recommendedName>
    <alternativeName>
        <fullName evidence="14">Maltose alpha-D-glucosyltransferase</fullName>
    </alternativeName>
    <alternativeName>
        <fullName evidence="13">Maltose-1-phosphate synthase</fullName>
    </alternativeName>
</protein>
<keyword evidence="11" id="KW-0067">ATP-binding</keyword>
<dbReference type="NCBIfam" id="TIGR02457">
    <property type="entry name" value="TreS_Cterm"/>
    <property type="match status" value="1"/>
</dbReference>
<dbReference type="EMBL" id="CP041186">
    <property type="protein sequence ID" value="QDG54694.1"/>
    <property type="molecule type" value="Genomic_DNA"/>
</dbReference>
<dbReference type="PANTHER" id="PTHR10357:SF219">
    <property type="entry name" value="MALTOSE ALPHA-D-GLUCOSYLTRANSFERASE"/>
    <property type="match status" value="1"/>
</dbReference>
<dbReference type="Pfam" id="PF00128">
    <property type="entry name" value="Alpha-amylase"/>
    <property type="match status" value="1"/>
</dbReference>
<proteinExistence type="inferred from homology"/>
<dbReference type="SUPFAM" id="SSF51011">
    <property type="entry name" value="Glycosyl hydrolase domain"/>
    <property type="match status" value="1"/>
</dbReference>
<dbReference type="InterPro" id="IPR006047">
    <property type="entry name" value="GH13_cat_dom"/>
</dbReference>
<evidence type="ECO:0000256" key="13">
    <source>
        <dbReference type="ARBA" id="ARBA00031251"/>
    </source>
</evidence>
<evidence type="ECO:0000256" key="7">
    <source>
        <dbReference type="ARBA" id="ARBA00022679"/>
    </source>
</evidence>
<dbReference type="Proteomes" id="UP000315995">
    <property type="component" value="Chromosome"/>
</dbReference>
<dbReference type="Pfam" id="PF16657">
    <property type="entry name" value="Malt_amylase_C"/>
    <property type="match status" value="1"/>
</dbReference>
<feature type="domain" description="Glycosyl hydrolase family 13 catalytic" evidence="16">
    <location>
        <begin position="58"/>
        <end position="452"/>
    </location>
</feature>
<dbReference type="GO" id="GO:0046872">
    <property type="term" value="F:metal ion binding"/>
    <property type="evidence" value="ECO:0007669"/>
    <property type="project" value="UniProtKB-KW"/>
</dbReference>
<dbReference type="AlphaFoldDB" id="A0A4Y6Q277"/>
<keyword evidence="8" id="KW-0479">Metal-binding</keyword>
<dbReference type="EC" id="2.7.1.175" evidence="4"/>
<evidence type="ECO:0000256" key="12">
    <source>
        <dbReference type="ARBA" id="ARBA00023235"/>
    </source>
</evidence>
<evidence type="ECO:0000256" key="10">
    <source>
        <dbReference type="ARBA" id="ARBA00022837"/>
    </source>
</evidence>
<keyword evidence="12 17" id="KW-0413">Isomerase</keyword>
<evidence type="ECO:0000313" key="18">
    <source>
        <dbReference type="Proteomes" id="UP000315995"/>
    </source>
</evidence>
<evidence type="ECO:0000256" key="15">
    <source>
        <dbReference type="ARBA" id="ARBA00049067"/>
    </source>
</evidence>
<dbReference type="Gene3D" id="3.20.20.80">
    <property type="entry name" value="Glycosidases"/>
    <property type="match status" value="1"/>
</dbReference>
<dbReference type="Gene3D" id="3.90.400.10">
    <property type="entry name" value="Oligo-1,6-glucosidase, Domain 2"/>
    <property type="match status" value="1"/>
</dbReference>
<reference evidence="17 18" key="1">
    <citation type="submission" date="2019-06" db="EMBL/GenBank/DDBJ databases">
        <title>Persicimonas caeni gen. nov., sp. nov., a predatory bacterium isolated from solar saltern.</title>
        <authorList>
            <person name="Wang S."/>
        </authorList>
    </citation>
    <scope>NUCLEOTIDE SEQUENCE [LARGE SCALE GENOMIC DNA]</scope>
    <source>
        <strain evidence="17 18">YN101</strain>
    </source>
</reference>
<dbReference type="InterPro" id="IPR032091">
    <property type="entry name" value="Malt_amylase-like_C"/>
</dbReference>
<keyword evidence="18" id="KW-1185">Reference proteome</keyword>
<keyword evidence="10" id="KW-0106">Calcium</keyword>
<dbReference type="Pfam" id="PF18085">
    <property type="entry name" value="Mak_N_cap"/>
    <property type="match status" value="1"/>
</dbReference>
<dbReference type="GO" id="GO:0005975">
    <property type="term" value="P:carbohydrate metabolic process"/>
    <property type="evidence" value="ECO:0007669"/>
    <property type="project" value="InterPro"/>
</dbReference>
<accession>A0A5B8YDD2</accession>
<dbReference type="InterPro" id="IPR017853">
    <property type="entry name" value="GH"/>
</dbReference>
<dbReference type="GO" id="GO:0047471">
    <property type="term" value="F:maltose alpha-D-glucosyltransferase activity"/>
    <property type="evidence" value="ECO:0007669"/>
    <property type="project" value="UniProtKB-EC"/>
</dbReference>
<dbReference type="InterPro" id="IPR013780">
    <property type="entry name" value="Glyco_hydro_b"/>
</dbReference>
<dbReference type="InterPro" id="IPR011009">
    <property type="entry name" value="Kinase-like_dom_sf"/>
</dbReference>
<comment type="catalytic activity">
    <reaction evidence="1">
        <text>D-maltose = alpha,alpha-trehalose</text>
        <dbReference type="Rhea" id="RHEA:15145"/>
        <dbReference type="ChEBI" id="CHEBI:16551"/>
        <dbReference type="ChEBI" id="CHEBI:17306"/>
        <dbReference type="EC" id="5.4.99.16"/>
    </reaction>
</comment>
<keyword evidence="7 17" id="KW-0808">Transferase</keyword>
<dbReference type="InterPro" id="IPR012810">
    <property type="entry name" value="TreS/a-amylase_N"/>
</dbReference>
<dbReference type="EC" id="5.4.99.16" evidence="5"/>
<keyword evidence="9" id="KW-0547">Nucleotide-binding</keyword>